<proteinExistence type="predicted"/>
<gene>
    <name evidence="2" type="primary">uppS</name>
    <name evidence="2" type="ORF">HY544_00800</name>
</gene>
<sequence>MKTEIASGGYHLGVIPDGNRRWAVANGMQASDGHRAGARKMELMVNWAVRHDDIRELSIYGLSEENFKRAPSELSNLYSIYYDGLSKLLNSKEMHDNGVKVNLVSTSSRRVPKDILEVCKELKKETKFYGNKVLNILIGYTGQSEIMRSVSSPMNRLKNLFFGLNEEDIRKSLGVKSTCDFVIRTGEEEADREAKSGFLLWQSAYSEYYHIKKFWPDIEEQDLNEAWSHFTATRRMRGK</sequence>
<reference evidence="2" key="1">
    <citation type="submission" date="2020-07" db="EMBL/GenBank/DDBJ databases">
        <title>Huge and variable diversity of episymbiotic CPR bacteria and DPANN archaea in groundwater ecosystems.</title>
        <authorList>
            <person name="He C.Y."/>
            <person name="Keren R."/>
            <person name="Whittaker M."/>
            <person name="Farag I.F."/>
            <person name="Doudna J."/>
            <person name="Cate J.H.D."/>
            <person name="Banfield J.F."/>
        </authorList>
    </citation>
    <scope>NUCLEOTIDE SEQUENCE</scope>
    <source>
        <strain evidence="2">NC_groundwater_1296_Ag_S-0.2um_52_80</strain>
    </source>
</reference>
<dbReference type="GO" id="GO:0016094">
    <property type="term" value="P:polyprenol biosynthetic process"/>
    <property type="evidence" value="ECO:0007669"/>
    <property type="project" value="TreeGrafter"/>
</dbReference>
<dbReference type="Proteomes" id="UP000732298">
    <property type="component" value="Unassembled WGS sequence"/>
</dbReference>
<evidence type="ECO:0000256" key="1">
    <source>
        <dbReference type="ARBA" id="ARBA00022679"/>
    </source>
</evidence>
<dbReference type="SUPFAM" id="SSF64005">
    <property type="entry name" value="Undecaprenyl diphosphate synthase"/>
    <property type="match status" value="1"/>
</dbReference>
<dbReference type="EMBL" id="JACQPB010000010">
    <property type="protein sequence ID" value="MBI4210031.1"/>
    <property type="molecule type" value="Genomic_DNA"/>
</dbReference>
<dbReference type="EC" id="2.5.1.31" evidence="2"/>
<dbReference type="Gene3D" id="3.40.1180.10">
    <property type="entry name" value="Decaprenyl diphosphate synthase-like"/>
    <property type="match status" value="1"/>
</dbReference>
<dbReference type="NCBIfam" id="TIGR00055">
    <property type="entry name" value="uppS"/>
    <property type="match status" value="1"/>
</dbReference>
<dbReference type="PANTHER" id="PTHR10291">
    <property type="entry name" value="DEHYDRODOLICHYL DIPHOSPHATE SYNTHASE FAMILY MEMBER"/>
    <property type="match status" value="1"/>
</dbReference>
<dbReference type="AlphaFoldDB" id="A0A8T3YMA9"/>
<dbReference type="Pfam" id="PF01255">
    <property type="entry name" value="Prenyltransf"/>
    <property type="match status" value="1"/>
</dbReference>
<dbReference type="PANTHER" id="PTHR10291:SF43">
    <property type="entry name" value="DEHYDRODOLICHYL DIPHOSPHATE SYNTHASE COMPLEX SUBUNIT DHDDS"/>
    <property type="match status" value="1"/>
</dbReference>
<dbReference type="InterPro" id="IPR001441">
    <property type="entry name" value="UPP_synth-like"/>
</dbReference>
<comment type="caution">
    <text evidence="2">The sequence shown here is derived from an EMBL/GenBank/DDBJ whole genome shotgun (WGS) entry which is preliminary data.</text>
</comment>
<organism evidence="2 3">
    <name type="scientific">Candidatus Iainarchaeum sp</name>
    <dbReference type="NCBI Taxonomy" id="3101447"/>
    <lineage>
        <taxon>Archaea</taxon>
        <taxon>Candidatus Iainarchaeota</taxon>
        <taxon>Candidatus Iainarchaeia</taxon>
        <taxon>Candidatus Iainarchaeales</taxon>
        <taxon>Candidatus Iainarchaeaceae</taxon>
        <taxon>Candidatus Iainarchaeum</taxon>
    </lineage>
</organism>
<protein>
    <submittedName>
        <fullName evidence="2">Di-trans,poly-cis-decaprenylcistransferase</fullName>
        <ecNumber evidence="2">2.5.1.31</ecNumber>
    </submittedName>
</protein>
<name>A0A8T3YMA9_9ARCH</name>
<evidence type="ECO:0000313" key="3">
    <source>
        <dbReference type="Proteomes" id="UP000732298"/>
    </source>
</evidence>
<dbReference type="CDD" id="cd00475">
    <property type="entry name" value="Cis_IPPS"/>
    <property type="match status" value="1"/>
</dbReference>
<accession>A0A8T3YMA9</accession>
<dbReference type="InterPro" id="IPR036424">
    <property type="entry name" value="UPP_synth-like_sf"/>
</dbReference>
<evidence type="ECO:0000313" key="2">
    <source>
        <dbReference type="EMBL" id="MBI4210031.1"/>
    </source>
</evidence>
<dbReference type="GO" id="GO:0008834">
    <property type="term" value="F:ditrans,polycis-undecaprenyl-diphosphate synthase [(2E,6E)-farnesyl-diphosphate specific] activity"/>
    <property type="evidence" value="ECO:0007669"/>
    <property type="project" value="UniProtKB-EC"/>
</dbReference>
<keyword evidence="1 2" id="KW-0808">Transferase</keyword>